<dbReference type="EMBL" id="CP036526">
    <property type="protein sequence ID" value="QDT13318.1"/>
    <property type="molecule type" value="Genomic_DNA"/>
</dbReference>
<evidence type="ECO:0000256" key="3">
    <source>
        <dbReference type="SAM" id="MobiDB-lite"/>
    </source>
</evidence>
<dbReference type="EC" id="3.1.6.1" evidence="5"/>
<dbReference type="Gene3D" id="3.40.720.10">
    <property type="entry name" value="Alkaline Phosphatase, subunit A"/>
    <property type="match status" value="1"/>
</dbReference>
<feature type="domain" description="N-sulphoglucosamine sulphohydrolase C-terminal" evidence="4">
    <location>
        <begin position="355"/>
        <end position="512"/>
    </location>
</feature>
<gene>
    <name evidence="5" type="ORF">K239x_53360</name>
</gene>
<reference evidence="5 6" key="1">
    <citation type="submission" date="2019-02" db="EMBL/GenBank/DDBJ databases">
        <title>Deep-cultivation of Planctomycetes and their phenomic and genomic characterization uncovers novel biology.</title>
        <authorList>
            <person name="Wiegand S."/>
            <person name="Jogler M."/>
            <person name="Boedeker C."/>
            <person name="Pinto D."/>
            <person name="Vollmers J."/>
            <person name="Rivas-Marin E."/>
            <person name="Kohn T."/>
            <person name="Peeters S.H."/>
            <person name="Heuer A."/>
            <person name="Rast P."/>
            <person name="Oberbeckmann S."/>
            <person name="Bunk B."/>
            <person name="Jeske O."/>
            <person name="Meyerdierks A."/>
            <person name="Storesund J.E."/>
            <person name="Kallscheuer N."/>
            <person name="Luecker S."/>
            <person name="Lage O.M."/>
            <person name="Pohl T."/>
            <person name="Merkel B.J."/>
            <person name="Hornburger P."/>
            <person name="Mueller R.-W."/>
            <person name="Bruemmer F."/>
            <person name="Labrenz M."/>
            <person name="Spormann A.M."/>
            <person name="Op den Camp H."/>
            <person name="Overmann J."/>
            <person name="Amann R."/>
            <person name="Jetten M.S.M."/>
            <person name="Mascher T."/>
            <person name="Medema M.H."/>
            <person name="Devos D.P."/>
            <person name="Kaster A.-K."/>
            <person name="Ovreas L."/>
            <person name="Rohde M."/>
            <person name="Galperin M.Y."/>
            <person name="Jogler C."/>
        </authorList>
    </citation>
    <scope>NUCLEOTIDE SEQUENCE [LARGE SCALE GENOMIC DNA]</scope>
    <source>
        <strain evidence="5 6">K23_9</strain>
    </source>
</reference>
<protein>
    <submittedName>
        <fullName evidence="5">Arylsulfatase</fullName>
        <ecNumber evidence="5">3.1.6.1</ecNumber>
    </submittedName>
</protein>
<dbReference type="Pfam" id="PF16347">
    <property type="entry name" value="SGSH_C"/>
    <property type="match status" value="1"/>
</dbReference>
<dbReference type="CDD" id="cd16031">
    <property type="entry name" value="G6S_like"/>
    <property type="match status" value="1"/>
</dbReference>
<dbReference type="PROSITE" id="PS00149">
    <property type="entry name" value="SULFATASE_2"/>
    <property type="match status" value="1"/>
</dbReference>
<sequence length="541" mass="62085">MLLRHSTLPSRIAMNTRLIFAALFLLVGFTSTQAETKQPPNIVFIFTDDHCQQALSAYNDARITTPNMDRIAKEGMRFDRCYCTNGICGPSRAVIQTGKYSHLNGFIRNGNKFNGDQQTFPKLLRAAGYQTAVIGKWHLATTPQGYDYYDVLKGQGPYYNPPMITAGKDGKPITKPHVGYTTEIITEKTLDWLKNDRDADKPFMVMYQHKAPHRNWQPAPKYLNWLDDQTIAEPETLWDNYNGRTRSAKRQTMTIKDHLTAYDLKLAPPRGFNEDQLQAWNKAYGPKNEAYEKAKPSMTEKEIIQWKYQRYVKDYLRCVKSVDDGIGEVLDYLDEADLADNTVVIYSSDQGWYLGEHGWFDKRWMYEESLKCPLLVRWPGQVQPGTTNEDIVSNLDFAETFLSIAGVDVPNDMQGRSLVPILQGNTPADWRKTFYYHYYENPGGHNVARHYGVTDGQHKLIRFYALEGEKIDDWELFDLKKDPNELVNIFGSTEVMGIESKLSGELERLRQKYAVPEDNDPGRAKKPKQKKQPARALKKAS</sequence>
<keyword evidence="6" id="KW-1185">Reference proteome</keyword>
<evidence type="ECO:0000256" key="2">
    <source>
        <dbReference type="ARBA" id="ARBA00022801"/>
    </source>
</evidence>
<dbReference type="InterPro" id="IPR017850">
    <property type="entry name" value="Alkaline_phosphatase_core_sf"/>
</dbReference>
<organism evidence="5 6">
    <name type="scientific">Stieleria marina</name>
    <dbReference type="NCBI Taxonomy" id="1930275"/>
    <lineage>
        <taxon>Bacteria</taxon>
        <taxon>Pseudomonadati</taxon>
        <taxon>Planctomycetota</taxon>
        <taxon>Planctomycetia</taxon>
        <taxon>Pirellulales</taxon>
        <taxon>Pirellulaceae</taxon>
        <taxon>Stieleria</taxon>
    </lineage>
</organism>
<dbReference type="InterPro" id="IPR024607">
    <property type="entry name" value="Sulfatase_CS"/>
</dbReference>
<feature type="compositionally biased region" description="Basic residues" evidence="3">
    <location>
        <begin position="524"/>
        <end position="541"/>
    </location>
</feature>
<evidence type="ECO:0000313" key="6">
    <source>
        <dbReference type="Proteomes" id="UP000319817"/>
    </source>
</evidence>
<dbReference type="SUPFAM" id="SSF53649">
    <property type="entry name" value="Alkaline phosphatase-like"/>
    <property type="match status" value="1"/>
</dbReference>
<dbReference type="Proteomes" id="UP000319817">
    <property type="component" value="Chromosome"/>
</dbReference>
<comment type="similarity">
    <text evidence="1">Belongs to the sulfatase family.</text>
</comment>
<dbReference type="PANTHER" id="PTHR43108">
    <property type="entry name" value="N-ACETYLGLUCOSAMINE-6-SULFATASE FAMILY MEMBER"/>
    <property type="match status" value="1"/>
</dbReference>
<evidence type="ECO:0000313" key="5">
    <source>
        <dbReference type="EMBL" id="QDT13318.1"/>
    </source>
</evidence>
<evidence type="ECO:0000256" key="1">
    <source>
        <dbReference type="ARBA" id="ARBA00008779"/>
    </source>
</evidence>
<keyword evidence="2 5" id="KW-0378">Hydrolase</keyword>
<proteinExistence type="inferred from homology"/>
<name>A0A517P1S2_9BACT</name>
<dbReference type="PANTHER" id="PTHR43108:SF6">
    <property type="entry name" value="N-SULPHOGLUCOSAMINE SULPHOHYDROLASE"/>
    <property type="match status" value="1"/>
</dbReference>
<dbReference type="InterPro" id="IPR032506">
    <property type="entry name" value="SGSH_C"/>
</dbReference>
<accession>A0A517P1S2</accession>
<dbReference type="AlphaFoldDB" id="A0A517P1S2"/>
<dbReference type="GO" id="GO:0004065">
    <property type="term" value="F:arylsulfatase activity"/>
    <property type="evidence" value="ECO:0007669"/>
    <property type="project" value="UniProtKB-EC"/>
</dbReference>
<evidence type="ECO:0000259" key="4">
    <source>
        <dbReference type="Pfam" id="PF16347"/>
    </source>
</evidence>
<feature type="region of interest" description="Disordered" evidence="3">
    <location>
        <begin position="512"/>
        <end position="541"/>
    </location>
</feature>